<dbReference type="InterPro" id="IPR050834">
    <property type="entry name" value="Glycosyltransf_2"/>
</dbReference>
<dbReference type="InterPro" id="IPR001173">
    <property type="entry name" value="Glyco_trans_2-like"/>
</dbReference>
<proteinExistence type="predicted"/>
<dbReference type="Gene3D" id="3.90.550.10">
    <property type="entry name" value="Spore Coat Polysaccharide Biosynthesis Protein SpsA, Chain A"/>
    <property type="match status" value="1"/>
</dbReference>
<dbReference type="SUPFAM" id="SSF53448">
    <property type="entry name" value="Nucleotide-diphospho-sugar transferases"/>
    <property type="match status" value="1"/>
</dbReference>
<dbReference type="PANTHER" id="PTHR43685:SF2">
    <property type="entry name" value="GLYCOSYLTRANSFERASE 2-LIKE DOMAIN-CONTAINING PROTEIN"/>
    <property type="match status" value="1"/>
</dbReference>
<organism evidence="2">
    <name type="scientific">uncultured Desulfobacteraceae bacterium</name>
    <dbReference type="NCBI Taxonomy" id="218296"/>
    <lineage>
        <taxon>Bacteria</taxon>
        <taxon>Pseudomonadati</taxon>
        <taxon>Thermodesulfobacteriota</taxon>
        <taxon>Desulfobacteria</taxon>
        <taxon>Desulfobacterales</taxon>
        <taxon>Desulfobacteraceae</taxon>
        <taxon>environmental samples</taxon>
    </lineage>
</organism>
<evidence type="ECO:0000313" key="2">
    <source>
        <dbReference type="EMBL" id="VEN75072.1"/>
    </source>
</evidence>
<dbReference type="Pfam" id="PF00535">
    <property type="entry name" value="Glycos_transf_2"/>
    <property type="match status" value="1"/>
</dbReference>
<dbReference type="EMBL" id="CAACVI010000049">
    <property type="protein sequence ID" value="VEN75072.1"/>
    <property type="molecule type" value="Genomic_DNA"/>
</dbReference>
<protein>
    <submittedName>
        <fullName evidence="2">Glycosyl transferase</fullName>
    </submittedName>
</protein>
<dbReference type="GO" id="GO:0016740">
    <property type="term" value="F:transferase activity"/>
    <property type="evidence" value="ECO:0007669"/>
    <property type="project" value="UniProtKB-KW"/>
</dbReference>
<dbReference type="PANTHER" id="PTHR43685">
    <property type="entry name" value="GLYCOSYLTRANSFERASE"/>
    <property type="match status" value="1"/>
</dbReference>
<accession>A0A484HIS2</accession>
<name>A0A484HIS2_9BACT</name>
<keyword evidence="2" id="KW-0808">Transferase</keyword>
<sequence>MRHARKTRPLVSVIIPVFNRPRMVAEAADSVLSQDFRDFEIIAVDDGSTDETPRVLGEYGSRITALRQKNQGVSAARNAGVAASSGKYLAFLDSDDLWLFGKLSAQTAYFKNKPGARICQTDEIWIRDGKRANPGKRHRKESGDIFKRSLELCLVSPSAVMMDRRLFDEFGPFDETLPACEDYDLWLKISSRHLVGLVPRPLVIKRGGHGDQLSKTPFLDSLRIASLSRLLESGGLSNRQRREAAAVLRQKCRIWAAGCVKRGRTREAGRYTALARKHAD</sequence>
<feature type="domain" description="Glycosyltransferase 2-like" evidence="1">
    <location>
        <begin position="12"/>
        <end position="169"/>
    </location>
</feature>
<dbReference type="AlphaFoldDB" id="A0A484HIS2"/>
<evidence type="ECO:0000259" key="1">
    <source>
        <dbReference type="Pfam" id="PF00535"/>
    </source>
</evidence>
<gene>
    <name evidence="2" type="ORF">EPICR_60059</name>
</gene>
<reference evidence="2" key="1">
    <citation type="submission" date="2019-01" db="EMBL/GenBank/DDBJ databases">
        <authorList>
            <consortium name="Genoscope - CEA"/>
            <person name="William W."/>
        </authorList>
    </citation>
    <scope>NUCLEOTIDE SEQUENCE</scope>
    <source>
        <strain evidence="2">CR-1</strain>
    </source>
</reference>
<dbReference type="InterPro" id="IPR029044">
    <property type="entry name" value="Nucleotide-diphossugar_trans"/>
</dbReference>